<dbReference type="Pfam" id="PF16010">
    <property type="entry name" value="CDH-cyt"/>
    <property type="match status" value="1"/>
</dbReference>
<dbReference type="Pfam" id="PF10348">
    <property type="entry name" value="DUF2427"/>
    <property type="match status" value="1"/>
</dbReference>
<evidence type="ECO:0000259" key="9">
    <source>
        <dbReference type="PROSITE" id="PS50836"/>
    </source>
</evidence>
<feature type="transmembrane region" description="Helical" evidence="8">
    <location>
        <begin position="352"/>
        <end position="373"/>
    </location>
</feature>
<feature type="transmembrane region" description="Helical" evidence="8">
    <location>
        <begin position="249"/>
        <end position="269"/>
    </location>
</feature>
<dbReference type="GO" id="GO:0016020">
    <property type="term" value="C:membrane"/>
    <property type="evidence" value="ECO:0007669"/>
    <property type="project" value="UniProtKB-SubCell"/>
</dbReference>
<evidence type="ECO:0000256" key="7">
    <source>
        <dbReference type="SAM" id="MobiDB-lite"/>
    </source>
</evidence>
<gene>
    <name evidence="10" type="ORF">BBAD15_g2484</name>
</gene>
<evidence type="ECO:0000256" key="6">
    <source>
        <dbReference type="ARBA" id="ARBA00023136"/>
    </source>
</evidence>
<comment type="subcellular location">
    <subcellularLocation>
        <location evidence="1">Membrane</location>
    </subcellularLocation>
</comment>
<dbReference type="AlphaFoldDB" id="A0A0A2VV42"/>
<evidence type="ECO:0000313" key="11">
    <source>
        <dbReference type="Proteomes" id="UP000030106"/>
    </source>
</evidence>
<feature type="compositionally biased region" description="Low complexity" evidence="7">
    <location>
        <begin position="20"/>
        <end position="32"/>
    </location>
</feature>
<dbReference type="InterPro" id="IPR015920">
    <property type="entry name" value="Cellobiose_DH-like_cyt"/>
</dbReference>
<evidence type="ECO:0000256" key="8">
    <source>
        <dbReference type="SAM" id="Phobius"/>
    </source>
</evidence>
<keyword evidence="4" id="KW-0249">Electron transport</keyword>
<sequence length="433" mass="45105">MVSGKQSAGAVALATLSMTPTSANTASSPSTNGMPPPPIDAIGASAASAPHCVGDNSQICFRWGVPDTAIQSGSGNVYFQLRAPTSYAWTALGIGSRMQGADIFIVYQDGAGNVTLSTRPGTGHVMPQHAERSAVELLAGSGVVGDEMVANVRCGDCTSASLTGDSGWIAAWKAGEPINSQDTSARINYHDDHSSFQIDLRQAAISADSNPFTGTDQGNNNNGNGNGGGGNIISGGGGSSSAASNTLPLAHGILMMIVWVILYPAGALLMPIIGKWMFHSLFQTIAFLAMWAGLGMGYVLADRMNTFWKNTHTKLGIVVCALMVLQPILGALHHTSFKRSGGRGALSHIHAWYGRALILIGIVNGGLGLQLAGTGMAFRTAYIVLSAVIAGPYFLSVPWIEFRKAKATKNHSSSSPLVKGQDSSAISDENWSR</sequence>
<dbReference type="OrthoDB" id="19261at2759"/>
<keyword evidence="2" id="KW-0813">Transport</keyword>
<evidence type="ECO:0000256" key="3">
    <source>
        <dbReference type="ARBA" id="ARBA00022692"/>
    </source>
</evidence>
<dbReference type="Gene3D" id="1.20.120.1770">
    <property type="match status" value="1"/>
</dbReference>
<dbReference type="STRING" id="1245745.A0A0A2VV42"/>
<dbReference type="SMART" id="SM00665">
    <property type="entry name" value="B561"/>
    <property type="match status" value="1"/>
</dbReference>
<dbReference type="SMART" id="SM00664">
    <property type="entry name" value="DoH"/>
    <property type="match status" value="1"/>
</dbReference>
<protein>
    <recommendedName>
        <fullName evidence="9">DOMON domain-containing protein</fullName>
    </recommendedName>
</protein>
<dbReference type="PANTHER" id="PTHR47797">
    <property type="entry name" value="DEHYDROGENASE, PUTATIVE (AFU_ORTHOLOGUE AFUA_8G05805)-RELATED"/>
    <property type="match status" value="1"/>
</dbReference>
<feature type="transmembrane region" description="Helical" evidence="8">
    <location>
        <begin position="313"/>
        <end position="332"/>
    </location>
</feature>
<organism evidence="10 11">
    <name type="scientific">Beauveria bassiana D1-5</name>
    <dbReference type="NCBI Taxonomy" id="1245745"/>
    <lineage>
        <taxon>Eukaryota</taxon>
        <taxon>Fungi</taxon>
        <taxon>Dikarya</taxon>
        <taxon>Ascomycota</taxon>
        <taxon>Pezizomycotina</taxon>
        <taxon>Sordariomycetes</taxon>
        <taxon>Hypocreomycetidae</taxon>
        <taxon>Hypocreales</taxon>
        <taxon>Cordycipitaceae</taxon>
        <taxon>Beauveria</taxon>
    </lineage>
</organism>
<feature type="region of interest" description="Disordered" evidence="7">
    <location>
        <begin position="20"/>
        <end position="43"/>
    </location>
</feature>
<dbReference type="SUPFAM" id="SSF49344">
    <property type="entry name" value="CBD9-like"/>
    <property type="match status" value="1"/>
</dbReference>
<dbReference type="InterPro" id="IPR006593">
    <property type="entry name" value="Cyt_b561/ferric_Rdtase_TM"/>
</dbReference>
<keyword evidence="6 8" id="KW-0472">Membrane</keyword>
<accession>A0A0A2VV42</accession>
<evidence type="ECO:0000313" key="10">
    <source>
        <dbReference type="EMBL" id="KGQ11776.1"/>
    </source>
</evidence>
<dbReference type="eggNOG" id="ENOG502S50Z">
    <property type="taxonomic scope" value="Eukaryota"/>
</dbReference>
<dbReference type="CDD" id="cd09630">
    <property type="entry name" value="CDH_like_cytochrome"/>
    <property type="match status" value="1"/>
</dbReference>
<dbReference type="CDD" id="cd08760">
    <property type="entry name" value="Cyt_b561_FRRS1_like"/>
    <property type="match status" value="1"/>
</dbReference>
<dbReference type="HOGENOM" id="CLU_031471_1_0_1"/>
<evidence type="ECO:0000256" key="2">
    <source>
        <dbReference type="ARBA" id="ARBA00022448"/>
    </source>
</evidence>
<keyword evidence="3 8" id="KW-0812">Transmembrane</keyword>
<keyword evidence="5 8" id="KW-1133">Transmembrane helix</keyword>
<evidence type="ECO:0000256" key="5">
    <source>
        <dbReference type="ARBA" id="ARBA00022989"/>
    </source>
</evidence>
<feature type="region of interest" description="Disordered" evidence="7">
    <location>
        <begin position="209"/>
        <end position="231"/>
    </location>
</feature>
<feature type="transmembrane region" description="Helical" evidence="8">
    <location>
        <begin position="379"/>
        <end position="400"/>
    </location>
</feature>
<dbReference type="Gene3D" id="2.60.40.1210">
    <property type="entry name" value="Cellobiose dehydrogenase, cytochrome domain"/>
    <property type="match status" value="1"/>
</dbReference>
<dbReference type="InterPro" id="IPR018825">
    <property type="entry name" value="DUF2427"/>
</dbReference>
<reference evidence="10 11" key="1">
    <citation type="submission" date="2012-10" db="EMBL/GenBank/DDBJ databases">
        <title>Genome sequencing and analysis of entomopathogenic fungi Beauveria bassiana D1-5.</title>
        <authorList>
            <person name="Li Q."/>
            <person name="Wang L."/>
            <person name="Zhang Z."/>
            <person name="Wang Q."/>
            <person name="Ren J."/>
            <person name="Wang M."/>
            <person name="Xu W."/>
            <person name="Wang J."/>
            <person name="Lu Y."/>
            <person name="Du Q."/>
            <person name="Sun Z."/>
        </authorList>
    </citation>
    <scope>NUCLEOTIDE SEQUENCE [LARGE SCALE GENOMIC DNA]</scope>
    <source>
        <strain evidence="10 11">D1-5</strain>
    </source>
</reference>
<dbReference type="InterPro" id="IPR005018">
    <property type="entry name" value="DOMON_domain"/>
</dbReference>
<comment type="caution">
    <text evidence="10">The sequence shown here is derived from an EMBL/GenBank/DDBJ whole genome shotgun (WGS) entry which is preliminary data.</text>
</comment>
<feature type="transmembrane region" description="Helical" evidence="8">
    <location>
        <begin position="281"/>
        <end position="301"/>
    </location>
</feature>
<feature type="domain" description="DOMON" evidence="9">
    <location>
        <begin position="57"/>
        <end position="175"/>
    </location>
</feature>
<name>A0A0A2VV42_BEABA</name>
<dbReference type="PANTHER" id="PTHR47797:SF4">
    <property type="entry name" value="DOMON DOMAIN-CONTAINING PROTEIN"/>
    <property type="match status" value="1"/>
</dbReference>
<dbReference type="EMBL" id="ANFO01000177">
    <property type="protein sequence ID" value="KGQ11776.1"/>
    <property type="molecule type" value="Genomic_DNA"/>
</dbReference>
<dbReference type="Proteomes" id="UP000030106">
    <property type="component" value="Unassembled WGS sequence"/>
</dbReference>
<feature type="region of interest" description="Disordered" evidence="7">
    <location>
        <begin position="411"/>
        <end position="433"/>
    </location>
</feature>
<evidence type="ECO:0000256" key="1">
    <source>
        <dbReference type="ARBA" id="ARBA00004370"/>
    </source>
</evidence>
<proteinExistence type="predicted"/>
<dbReference type="PROSITE" id="PS50836">
    <property type="entry name" value="DOMON"/>
    <property type="match status" value="1"/>
</dbReference>
<evidence type="ECO:0000256" key="4">
    <source>
        <dbReference type="ARBA" id="ARBA00022982"/>
    </source>
</evidence>